<evidence type="ECO:0008006" key="4">
    <source>
        <dbReference type="Google" id="ProtNLM"/>
    </source>
</evidence>
<dbReference type="AlphaFoldDB" id="A0A4R6YME6"/>
<dbReference type="RefSeq" id="WP_133821400.1">
    <property type="nucleotide sequence ID" value="NZ_SNZH01000020.1"/>
</dbReference>
<reference evidence="2 3" key="1">
    <citation type="submission" date="2019-03" db="EMBL/GenBank/DDBJ databases">
        <title>Genomic Encyclopedia of Type Strains, Phase IV (KMG-IV): sequencing the most valuable type-strain genomes for metagenomic binning, comparative biology and taxonomic classification.</title>
        <authorList>
            <person name="Goeker M."/>
        </authorList>
    </citation>
    <scope>NUCLEOTIDE SEQUENCE [LARGE SCALE GENOMIC DNA]</scope>
    <source>
        <strain evidence="2 3">DSM 21667</strain>
    </source>
</reference>
<proteinExistence type="predicted"/>
<comment type="caution">
    <text evidence="2">The sequence shown here is derived from an EMBL/GenBank/DDBJ whole genome shotgun (WGS) entry which is preliminary data.</text>
</comment>
<feature type="region of interest" description="Disordered" evidence="1">
    <location>
        <begin position="63"/>
        <end position="91"/>
    </location>
</feature>
<evidence type="ECO:0000256" key="1">
    <source>
        <dbReference type="SAM" id="MobiDB-lite"/>
    </source>
</evidence>
<accession>A0A4R6YME6</accession>
<evidence type="ECO:0000313" key="3">
    <source>
        <dbReference type="Proteomes" id="UP000295293"/>
    </source>
</evidence>
<organism evidence="2 3">
    <name type="scientific">Tahibacter aquaticus</name>
    <dbReference type="NCBI Taxonomy" id="520092"/>
    <lineage>
        <taxon>Bacteria</taxon>
        <taxon>Pseudomonadati</taxon>
        <taxon>Pseudomonadota</taxon>
        <taxon>Gammaproteobacteria</taxon>
        <taxon>Lysobacterales</taxon>
        <taxon>Rhodanobacteraceae</taxon>
        <taxon>Tahibacter</taxon>
    </lineage>
</organism>
<feature type="compositionally biased region" description="Low complexity" evidence="1">
    <location>
        <begin position="77"/>
        <end position="91"/>
    </location>
</feature>
<dbReference type="Proteomes" id="UP000295293">
    <property type="component" value="Unassembled WGS sequence"/>
</dbReference>
<dbReference type="EMBL" id="SNZH01000020">
    <property type="protein sequence ID" value="TDR38588.1"/>
    <property type="molecule type" value="Genomic_DNA"/>
</dbReference>
<keyword evidence="3" id="KW-1185">Reference proteome</keyword>
<dbReference type="OrthoDB" id="9793637at2"/>
<sequence>MNGKDASRPMVRAHVTVLKEYVEHHVREEEKELFPRVEKLELDLVAMGDLALALKQQMMADVEADRSNQSKGQQATVRVVPVSVSPRAEGA</sequence>
<gene>
    <name evidence="2" type="ORF">DFR29_12089</name>
</gene>
<name>A0A4R6YME6_9GAMM</name>
<protein>
    <recommendedName>
        <fullName evidence="4">Hemerythrin HHE cation binding domain-containing protein</fullName>
    </recommendedName>
</protein>
<evidence type="ECO:0000313" key="2">
    <source>
        <dbReference type="EMBL" id="TDR38588.1"/>
    </source>
</evidence>